<accession>A0ABS7FQK2</accession>
<comment type="caution">
    <text evidence="2">The sequence shown here is derived from an EMBL/GenBank/DDBJ whole genome shotgun (WGS) entry which is preliminary data.</text>
</comment>
<dbReference type="RefSeq" id="WP_220165245.1">
    <property type="nucleotide sequence ID" value="NZ_JAIBOA010000005.1"/>
</dbReference>
<protein>
    <recommendedName>
        <fullName evidence="4">DUF4245 domain-containing protein</fullName>
    </recommendedName>
</protein>
<evidence type="ECO:0000313" key="3">
    <source>
        <dbReference type="Proteomes" id="UP000774570"/>
    </source>
</evidence>
<keyword evidence="3" id="KW-1185">Reference proteome</keyword>
<dbReference type="Proteomes" id="UP000774570">
    <property type="component" value="Unassembled WGS sequence"/>
</dbReference>
<proteinExistence type="predicted"/>
<gene>
    <name evidence="2" type="ORF">K1Y72_09460</name>
</gene>
<organism evidence="2 3">
    <name type="scientific">Actinomadura parmotrematis</name>
    <dbReference type="NCBI Taxonomy" id="2864039"/>
    <lineage>
        <taxon>Bacteria</taxon>
        <taxon>Bacillati</taxon>
        <taxon>Actinomycetota</taxon>
        <taxon>Actinomycetes</taxon>
        <taxon>Streptosporangiales</taxon>
        <taxon>Thermomonosporaceae</taxon>
        <taxon>Actinomadura</taxon>
    </lineage>
</organism>
<evidence type="ECO:0000256" key="1">
    <source>
        <dbReference type="SAM" id="MobiDB-lite"/>
    </source>
</evidence>
<evidence type="ECO:0000313" key="2">
    <source>
        <dbReference type="EMBL" id="MBW8482591.1"/>
    </source>
</evidence>
<dbReference type="EMBL" id="JAIBOA010000005">
    <property type="protein sequence ID" value="MBW8482591.1"/>
    <property type="molecule type" value="Genomic_DNA"/>
</dbReference>
<sequence length="184" mass="19060">MRMRAVLIAAAVVVALTAGWPTLEALLPDTGAAPAGTPLRIGPEDDDSARFTLGPGWSVVRAETSPDRSWMLSREGVVMDVAYLTPARGTTPAALWNGLRDVTRVQDPDAALSAPAPATTRQGVRGQTGRLRQNGETGTLTVFRSPRGGFAVLTTVLGGVDATAAARAAAERATASIAFPGRGR</sequence>
<evidence type="ECO:0008006" key="4">
    <source>
        <dbReference type="Google" id="ProtNLM"/>
    </source>
</evidence>
<reference evidence="2 3" key="1">
    <citation type="submission" date="2021-07" db="EMBL/GenBank/DDBJ databases">
        <title>Actinomadura sp. PM05-2 isolated from lichen.</title>
        <authorList>
            <person name="Somphong A."/>
            <person name="Phongsopitanun W."/>
            <person name="Tanasupawat S."/>
            <person name="Peongsungnone V."/>
        </authorList>
    </citation>
    <scope>NUCLEOTIDE SEQUENCE [LARGE SCALE GENOMIC DNA]</scope>
    <source>
        <strain evidence="2 3">PM05-2</strain>
    </source>
</reference>
<feature type="region of interest" description="Disordered" evidence="1">
    <location>
        <begin position="111"/>
        <end position="136"/>
    </location>
</feature>
<name>A0ABS7FQK2_9ACTN</name>